<accession>A0A0B2VM58</accession>
<dbReference type="AlphaFoldDB" id="A0A0B2VM58"/>
<dbReference type="EMBL" id="JPKZ01001361">
    <property type="protein sequence ID" value="KHN82439.1"/>
    <property type="molecule type" value="Genomic_DNA"/>
</dbReference>
<protein>
    <submittedName>
        <fullName evidence="1">Uncharacterized protein</fullName>
    </submittedName>
</protein>
<evidence type="ECO:0000313" key="1">
    <source>
        <dbReference type="EMBL" id="KHN82439.1"/>
    </source>
</evidence>
<dbReference type="OrthoDB" id="5835135at2759"/>
<gene>
    <name evidence="1" type="ORF">Tcan_12944</name>
</gene>
<reference evidence="1 2" key="1">
    <citation type="submission" date="2014-11" db="EMBL/GenBank/DDBJ databases">
        <title>Genetic blueprint of the zoonotic pathogen Toxocara canis.</title>
        <authorList>
            <person name="Zhu X.-Q."/>
            <person name="Korhonen P.K."/>
            <person name="Cai H."/>
            <person name="Young N.D."/>
            <person name="Nejsum P."/>
            <person name="von Samson-Himmelstjerna G."/>
            <person name="Boag P.R."/>
            <person name="Tan P."/>
            <person name="Li Q."/>
            <person name="Min J."/>
            <person name="Yang Y."/>
            <person name="Wang X."/>
            <person name="Fang X."/>
            <person name="Hall R.S."/>
            <person name="Hofmann A."/>
            <person name="Sternberg P.W."/>
            <person name="Jex A.R."/>
            <person name="Gasser R.B."/>
        </authorList>
    </citation>
    <scope>NUCLEOTIDE SEQUENCE [LARGE SCALE GENOMIC DNA]</scope>
    <source>
        <strain evidence="1">PN_DK_2014</strain>
    </source>
</reference>
<evidence type="ECO:0000313" key="2">
    <source>
        <dbReference type="Proteomes" id="UP000031036"/>
    </source>
</evidence>
<keyword evidence="2" id="KW-1185">Reference proteome</keyword>
<dbReference type="Proteomes" id="UP000031036">
    <property type="component" value="Unassembled WGS sequence"/>
</dbReference>
<organism evidence="1 2">
    <name type="scientific">Toxocara canis</name>
    <name type="common">Canine roundworm</name>
    <dbReference type="NCBI Taxonomy" id="6265"/>
    <lineage>
        <taxon>Eukaryota</taxon>
        <taxon>Metazoa</taxon>
        <taxon>Ecdysozoa</taxon>
        <taxon>Nematoda</taxon>
        <taxon>Chromadorea</taxon>
        <taxon>Rhabditida</taxon>
        <taxon>Spirurina</taxon>
        <taxon>Ascaridomorpha</taxon>
        <taxon>Ascaridoidea</taxon>
        <taxon>Toxocaridae</taxon>
        <taxon>Toxocara</taxon>
    </lineage>
</organism>
<name>A0A0B2VM58_TOXCA</name>
<proteinExistence type="predicted"/>
<sequence>MIHELLGRVHENERFAQYVCPGRIAKAHVVFSPPVGWTYYKDALKGAVPTGTAYPGQQTSLNAAQTAVQNAVDLSVSQALRTLNLPTSGFNISYGGYTPPDILIQEGPTNTVIGSYIVGGAGAVMKVRTQANSDTGTPFVKVALIINTILF</sequence>
<comment type="caution">
    <text evidence="1">The sequence shown here is derived from an EMBL/GenBank/DDBJ whole genome shotgun (WGS) entry which is preliminary data.</text>
</comment>